<evidence type="ECO:0000313" key="1">
    <source>
        <dbReference type="EMBL" id="CCH76804.1"/>
    </source>
</evidence>
<dbReference type="EMBL" id="CAJB01000055">
    <property type="protein sequence ID" value="CCH76804.1"/>
    <property type="molecule type" value="Genomic_DNA"/>
</dbReference>
<dbReference type="AlphaFoldDB" id="A0A077LXU3"/>
<dbReference type="Pfam" id="PF11528">
    <property type="entry name" value="DUF3224"/>
    <property type="match status" value="1"/>
</dbReference>
<sequence>MTTTRATFEIHLTPIPAGEIEGAIGRFDFTKTWSGGVEGTSRGLMLSGGDPTAGAAGYVAVEVVEATVDGRKGTFLLQQLGTMGTDGQRLDYVVVPGSGTADLTGLTGAVALSVEDGRHEVELTYELP</sequence>
<dbReference type="Gene3D" id="2.40.350.10">
    <property type="entry name" value="SO1590-like"/>
    <property type="match status" value="1"/>
</dbReference>
<proteinExistence type="predicted"/>
<dbReference type="SUPFAM" id="SSF159238">
    <property type="entry name" value="SO1590-like"/>
    <property type="match status" value="1"/>
</dbReference>
<name>A0A077LXU3_9MICO</name>
<dbReference type="OrthoDB" id="882224at2"/>
<comment type="caution">
    <text evidence="1">The sequence shown here is derived from an EMBL/GenBank/DDBJ whole genome shotgun (WGS) entry which is preliminary data.</text>
</comment>
<dbReference type="Proteomes" id="UP000035721">
    <property type="component" value="Unassembled WGS sequence"/>
</dbReference>
<dbReference type="RefSeq" id="WP_048553652.1">
    <property type="nucleotide sequence ID" value="NZ_HF570958.1"/>
</dbReference>
<reference evidence="1 2" key="1">
    <citation type="journal article" date="2013" name="ISME J.">
        <title>A metabolic model for members of the genus Tetrasphaera involved in enhanced biological phosphorus removal.</title>
        <authorList>
            <person name="Kristiansen R."/>
            <person name="Nguyen H.T.T."/>
            <person name="Saunders A.M."/>
            <person name="Nielsen J.L."/>
            <person name="Wimmer R."/>
            <person name="Le V.Q."/>
            <person name="McIlroy S.J."/>
            <person name="Petrovski S."/>
            <person name="Seviour R.J."/>
            <person name="Calteau A."/>
            <person name="Nielsen K.L."/>
            <person name="Nielsen P.H."/>
        </authorList>
    </citation>
    <scope>NUCLEOTIDE SEQUENCE [LARGE SCALE GENOMIC DNA]</scope>
    <source>
        <strain evidence="1 2">T1-X7</strain>
    </source>
</reference>
<organism evidence="1 2">
    <name type="scientific">Nostocoides japonicum T1-X7</name>
    <dbReference type="NCBI Taxonomy" id="1194083"/>
    <lineage>
        <taxon>Bacteria</taxon>
        <taxon>Bacillati</taxon>
        <taxon>Actinomycetota</taxon>
        <taxon>Actinomycetes</taxon>
        <taxon>Micrococcales</taxon>
        <taxon>Intrasporangiaceae</taxon>
        <taxon>Nostocoides</taxon>
    </lineage>
</organism>
<evidence type="ECO:0008006" key="3">
    <source>
        <dbReference type="Google" id="ProtNLM"/>
    </source>
</evidence>
<keyword evidence="2" id="KW-1185">Reference proteome</keyword>
<protein>
    <recommendedName>
        <fullName evidence="3">DUF3224 domain-containing protein</fullName>
    </recommendedName>
</protein>
<dbReference type="InterPro" id="IPR023159">
    <property type="entry name" value="SO1590-like_sf"/>
</dbReference>
<accession>A0A077LXU3</accession>
<dbReference type="STRING" id="1194083.BN12_1480009"/>
<gene>
    <name evidence="1" type="ORF">BN12_1480009</name>
</gene>
<dbReference type="InterPro" id="IPR021607">
    <property type="entry name" value="DUF3224"/>
</dbReference>
<evidence type="ECO:0000313" key="2">
    <source>
        <dbReference type="Proteomes" id="UP000035721"/>
    </source>
</evidence>